<dbReference type="PANTHER" id="PTHR24422:SF21">
    <property type="entry name" value="CHEMOTAXIS PROTEIN METHYLTRANSFERASE 1"/>
    <property type="match status" value="1"/>
</dbReference>
<evidence type="ECO:0000259" key="6">
    <source>
        <dbReference type="PROSITE" id="PS50123"/>
    </source>
</evidence>
<keyword evidence="4" id="KW-0808">Transferase</keyword>
<comment type="catalytic activity">
    <reaction evidence="1">
        <text>L-glutamyl-[protein] + S-adenosyl-L-methionine = [protein]-L-glutamate 5-O-methyl ester + S-adenosyl-L-homocysteine</text>
        <dbReference type="Rhea" id="RHEA:24452"/>
        <dbReference type="Rhea" id="RHEA-COMP:10208"/>
        <dbReference type="Rhea" id="RHEA-COMP:10311"/>
        <dbReference type="ChEBI" id="CHEBI:29973"/>
        <dbReference type="ChEBI" id="CHEBI:57856"/>
        <dbReference type="ChEBI" id="CHEBI:59789"/>
        <dbReference type="ChEBI" id="CHEBI:82795"/>
        <dbReference type="EC" id="2.1.1.80"/>
    </reaction>
</comment>
<reference evidence="8" key="1">
    <citation type="submission" date="2018-02" db="EMBL/GenBank/DDBJ databases">
        <authorList>
            <person name="Hausmann B."/>
        </authorList>
    </citation>
    <scope>NUCLEOTIDE SEQUENCE [LARGE SCALE GENOMIC DNA]</scope>
    <source>
        <strain evidence="8">Peat soil MAG SbA5</strain>
    </source>
</reference>
<proteinExistence type="predicted"/>
<dbReference type="InterPro" id="IPR029063">
    <property type="entry name" value="SAM-dependent_MTases_sf"/>
</dbReference>
<dbReference type="Pfam" id="PF01739">
    <property type="entry name" value="CheR"/>
    <property type="match status" value="1"/>
</dbReference>
<dbReference type="Gene3D" id="1.10.155.10">
    <property type="entry name" value="Chemotaxis receptor methyltransferase CheR, N-terminal domain"/>
    <property type="match status" value="1"/>
</dbReference>
<dbReference type="InterPro" id="IPR036804">
    <property type="entry name" value="CheR_N_sf"/>
</dbReference>
<dbReference type="GO" id="GO:0032259">
    <property type="term" value="P:methylation"/>
    <property type="evidence" value="ECO:0007669"/>
    <property type="project" value="UniProtKB-KW"/>
</dbReference>
<keyword evidence="3" id="KW-0489">Methyltransferase</keyword>
<keyword evidence="5" id="KW-0949">S-adenosyl-L-methionine</keyword>
<dbReference type="PRINTS" id="PR00996">
    <property type="entry name" value="CHERMTFRASE"/>
</dbReference>
<dbReference type="PROSITE" id="PS50123">
    <property type="entry name" value="CHER"/>
    <property type="match status" value="1"/>
</dbReference>
<gene>
    <name evidence="7" type="ORF">SBA5_250004</name>
</gene>
<dbReference type="InterPro" id="IPR022642">
    <property type="entry name" value="CheR_C"/>
</dbReference>
<evidence type="ECO:0000313" key="7">
    <source>
        <dbReference type="EMBL" id="SPE19774.1"/>
    </source>
</evidence>
<accession>A0A2N9L9Q0</accession>
<evidence type="ECO:0000256" key="3">
    <source>
        <dbReference type="ARBA" id="ARBA00022603"/>
    </source>
</evidence>
<dbReference type="GO" id="GO:0008983">
    <property type="term" value="F:protein-glutamate O-methyltransferase activity"/>
    <property type="evidence" value="ECO:0007669"/>
    <property type="project" value="UniProtKB-EC"/>
</dbReference>
<evidence type="ECO:0000313" key="8">
    <source>
        <dbReference type="Proteomes" id="UP000239735"/>
    </source>
</evidence>
<evidence type="ECO:0000256" key="5">
    <source>
        <dbReference type="ARBA" id="ARBA00022691"/>
    </source>
</evidence>
<dbReference type="Gene3D" id="3.40.50.150">
    <property type="entry name" value="Vaccinia Virus protein VP39"/>
    <property type="match status" value="1"/>
</dbReference>
<protein>
    <recommendedName>
        <fullName evidence="2">protein-glutamate O-methyltransferase</fullName>
        <ecNumber evidence="2">2.1.1.80</ecNumber>
    </recommendedName>
</protein>
<dbReference type="SMART" id="SM00138">
    <property type="entry name" value="MeTrc"/>
    <property type="match status" value="1"/>
</dbReference>
<dbReference type="EMBL" id="OKRB01000081">
    <property type="protein sequence ID" value="SPE19774.1"/>
    <property type="molecule type" value="Genomic_DNA"/>
</dbReference>
<dbReference type="AlphaFoldDB" id="A0A2N9L9Q0"/>
<evidence type="ECO:0000256" key="4">
    <source>
        <dbReference type="ARBA" id="ARBA00022679"/>
    </source>
</evidence>
<dbReference type="EC" id="2.1.1.80" evidence="2"/>
<dbReference type="InterPro" id="IPR022641">
    <property type="entry name" value="CheR_N"/>
</dbReference>
<dbReference type="Pfam" id="PF03705">
    <property type="entry name" value="CheR_N"/>
    <property type="match status" value="1"/>
</dbReference>
<evidence type="ECO:0000256" key="2">
    <source>
        <dbReference type="ARBA" id="ARBA00012534"/>
    </source>
</evidence>
<dbReference type="SUPFAM" id="SSF53335">
    <property type="entry name" value="S-adenosyl-L-methionine-dependent methyltransferases"/>
    <property type="match status" value="1"/>
</dbReference>
<dbReference type="Proteomes" id="UP000239735">
    <property type="component" value="Unassembled WGS sequence"/>
</dbReference>
<name>A0A2N9L9Q0_9BACT</name>
<dbReference type="SUPFAM" id="SSF47757">
    <property type="entry name" value="Chemotaxis receptor methyltransferase CheR, N-terminal domain"/>
    <property type="match status" value="1"/>
</dbReference>
<dbReference type="OrthoDB" id="9816309at2"/>
<sequence>MMETALSADYGYLRELVYSLSQNVLDPSRDYLFETRLSRLLRNHGMNRVDELVSRLRAARNPALENAIAEAMTINETSFFRDVRPFDLMRTELLPKLIEERRPTRRLRFWSAACATGQEAYSLASCCSSTSPCSPAGMSGSKELI</sequence>
<dbReference type="PANTHER" id="PTHR24422">
    <property type="entry name" value="CHEMOTAXIS PROTEIN METHYLTRANSFERASE"/>
    <property type="match status" value="1"/>
</dbReference>
<evidence type="ECO:0000256" key="1">
    <source>
        <dbReference type="ARBA" id="ARBA00001541"/>
    </source>
</evidence>
<feature type="domain" description="CheR-type methyltransferase" evidence="6">
    <location>
        <begin position="1"/>
        <end position="124"/>
    </location>
</feature>
<organism evidence="7 8">
    <name type="scientific">Candidatus Sulfuritelmatomonas gaucii</name>
    <dbReference type="NCBI Taxonomy" id="2043161"/>
    <lineage>
        <taxon>Bacteria</taxon>
        <taxon>Pseudomonadati</taxon>
        <taxon>Acidobacteriota</taxon>
        <taxon>Terriglobia</taxon>
        <taxon>Terriglobales</taxon>
        <taxon>Acidobacteriaceae</taxon>
        <taxon>Candidatus Sulfuritelmatomonas</taxon>
    </lineage>
</organism>
<dbReference type="InterPro" id="IPR000780">
    <property type="entry name" value="CheR_MeTrfase"/>
</dbReference>
<dbReference type="InterPro" id="IPR050903">
    <property type="entry name" value="Bact_Chemotaxis_MeTrfase"/>
</dbReference>